<dbReference type="Proteomes" id="UP000243525">
    <property type="component" value="Unassembled WGS sequence"/>
</dbReference>
<keyword evidence="3" id="KW-0998">Cell outer membrane</keyword>
<dbReference type="Gene3D" id="2.40.170.20">
    <property type="entry name" value="TonB-dependent receptor, beta-barrel domain"/>
    <property type="match status" value="1"/>
</dbReference>
<dbReference type="InterPro" id="IPR012910">
    <property type="entry name" value="Plug_dom"/>
</dbReference>
<comment type="caution">
    <text evidence="5">The sequence shown here is derived from an EMBL/GenBank/DDBJ whole genome shotgun (WGS) entry which is preliminary data.</text>
</comment>
<proteinExistence type="predicted"/>
<evidence type="ECO:0000259" key="4">
    <source>
        <dbReference type="Pfam" id="PF07715"/>
    </source>
</evidence>
<dbReference type="InterPro" id="IPR008969">
    <property type="entry name" value="CarboxyPept-like_regulatory"/>
</dbReference>
<accession>A0A2T5C2S2</accession>
<keyword evidence="6" id="KW-1185">Reference proteome</keyword>
<reference evidence="5 6" key="1">
    <citation type="submission" date="2018-04" db="EMBL/GenBank/DDBJ databases">
        <title>Genomic Encyclopedia of Archaeal and Bacterial Type Strains, Phase II (KMG-II): from individual species to whole genera.</title>
        <authorList>
            <person name="Goeker M."/>
        </authorList>
    </citation>
    <scope>NUCLEOTIDE SEQUENCE [LARGE SCALE GENOMIC DNA]</scope>
    <source>
        <strain evidence="5 6">DSM 28823</strain>
    </source>
</reference>
<protein>
    <submittedName>
        <fullName evidence="5">TonB-dependent receptor-like protein</fullName>
    </submittedName>
</protein>
<evidence type="ECO:0000256" key="3">
    <source>
        <dbReference type="ARBA" id="ARBA00023237"/>
    </source>
</evidence>
<organism evidence="5 6">
    <name type="scientific">Mangrovibacterium marinum</name>
    <dbReference type="NCBI Taxonomy" id="1639118"/>
    <lineage>
        <taxon>Bacteria</taxon>
        <taxon>Pseudomonadati</taxon>
        <taxon>Bacteroidota</taxon>
        <taxon>Bacteroidia</taxon>
        <taxon>Marinilabiliales</taxon>
        <taxon>Prolixibacteraceae</taxon>
        <taxon>Mangrovibacterium</taxon>
    </lineage>
</organism>
<gene>
    <name evidence="5" type="ORF">C8N47_106115</name>
</gene>
<dbReference type="Gene3D" id="2.170.130.10">
    <property type="entry name" value="TonB-dependent receptor, plug domain"/>
    <property type="match status" value="1"/>
</dbReference>
<comment type="subcellular location">
    <subcellularLocation>
        <location evidence="1">Cell outer membrane</location>
    </subcellularLocation>
</comment>
<evidence type="ECO:0000256" key="2">
    <source>
        <dbReference type="ARBA" id="ARBA00023136"/>
    </source>
</evidence>
<keyword evidence="5" id="KW-0675">Receptor</keyword>
<dbReference type="GO" id="GO:0009279">
    <property type="term" value="C:cell outer membrane"/>
    <property type="evidence" value="ECO:0007669"/>
    <property type="project" value="UniProtKB-SubCell"/>
</dbReference>
<evidence type="ECO:0000313" key="5">
    <source>
        <dbReference type="EMBL" id="PTN09016.1"/>
    </source>
</evidence>
<feature type="domain" description="TonB-dependent receptor plug" evidence="4">
    <location>
        <begin position="101"/>
        <end position="174"/>
    </location>
</feature>
<evidence type="ECO:0000256" key="1">
    <source>
        <dbReference type="ARBA" id="ARBA00004442"/>
    </source>
</evidence>
<sequence length="838" mass="93863">MAIVDGRVTEEDFQEPLAKATIQLRGTGIYTVTNRFGYYRMKLPPADFMVEAIHPGIYSEFYNMSTYEGIFTPMGAVRLEPTAVGRKEQRDIAARIAIAKHPAATQNSSAFDLLKQAGSVEFNHLLSNQPSVYLLENGSGYGSSEIRVRGFSANQNQIVFNGVSLNNPETGSMNSPLYPGLNDWASDVQFTTGVASGKQSELGQTGLINVLPLMPQKKFGVNVLGATGLNGYLKTAATIHSGYNKRNLAFALKLDRSSGDGLADYTGFTSYGMLFNLYKAFNHRHSILLTNATKSWQSDQRSRPDSISKFAQYGIEHNSNWGFLNNKEQGWNGNFGFTNLAILTHNWHKQVHSRLVSQLYLEFTNSVQTHPSGTMNGLSPYQLPPSTAGLVDFDTISQYNDGRTNSETEGITILAAATRSLRWGMQSQYLHEFNKQTKGFIQIDFESYRGRHFGTVNNLLGAAGFTSQADLNGTTGNVEKLLASAFLPKTGKADKADHSYEALIRKVGASLNLEHTGNKTFSYLEAAFFVKSQQRTDHFNYLSSDPLAKTDAVNKMGWRLASGITYRINEFNSFRLNAGASASPARFNILFPSANNRENPEAENRNLYSGDLAYVLSSGRFYIALRGYAMYQQNQSNIQRLMLNTEESFALINGLEQFHRGLEFNSQITYLRRHNFYLAISYAKWTYQKSATASVYDNANQLLSRLQMPMKGYNTDNCPPVSMYVKNEFNILKGLEVNINYYRAFKSYAPLLVHDFDETDSPEQIKLPSFDRLGAGINYYHEFRNKRSISVFGEVHNFLNNEYINAIYTNISSPEAYAQNLAHYGSPMSWNVGLSFNF</sequence>
<dbReference type="InterPro" id="IPR037066">
    <property type="entry name" value="Plug_dom_sf"/>
</dbReference>
<dbReference type="Gene3D" id="2.60.40.1120">
    <property type="entry name" value="Carboxypeptidase-like, regulatory domain"/>
    <property type="match status" value="1"/>
</dbReference>
<keyword evidence="2" id="KW-0472">Membrane</keyword>
<dbReference type="SUPFAM" id="SSF56935">
    <property type="entry name" value="Porins"/>
    <property type="match status" value="1"/>
</dbReference>
<dbReference type="AlphaFoldDB" id="A0A2T5C2S2"/>
<dbReference type="RefSeq" id="WP_170111330.1">
    <property type="nucleotide sequence ID" value="NZ_OY782574.1"/>
</dbReference>
<dbReference type="Pfam" id="PF07715">
    <property type="entry name" value="Plug"/>
    <property type="match status" value="1"/>
</dbReference>
<dbReference type="InterPro" id="IPR036942">
    <property type="entry name" value="Beta-barrel_TonB_sf"/>
</dbReference>
<evidence type="ECO:0000313" key="6">
    <source>
        <dbReference type="Proteomes" id="UP000243525"/>
    </source>
</evidence>
<dbReference type="EMBL" id="QAAD01000006">
    <property type="protein sequence ID" value="PTN09016.1"/>
    <property type="molecule type" value="Genomic_DNA"/>
</dbReference>
<name>A0A2T5C2S2_9BACT</name>
<dbReference type="SUPFAM" id="SSF49464">
    <property type="entry name" value="Carboxypeptidase regulatory domain-like"/>
    <property type="match status" value="1"/>
</dbReference>